<evidence type="ECO:0000313" key="1">
    <source>
        <dbReference type="EMBL" id="WQJ53110.1"/>
    </source>
</evidence>
<reference evidence="1 2" key="1">
    <citation type="submission" date="2023-11" db="EMBL/GenBank/DDBJ databases">
        <authorList>
            <person name="Cook R."/>
            <person name="Crisci M."/>
            <person name="Pye H."/>
            <person name="Adriaenssens E."/>
            <person name="Santini J."/>
        </authorList>
    </citation>
    <scope>NUCLEOTIDE SEQUENCE [LARGE SCALE GENOMIC DNA]</scope>
    <source>
        <strain evidence="1">Lak_Megaphage_RVC_JS4_GC31</strain>
    </source>
</reference>
<name>A0ABZ0Z4M5_9CAUD</name>
<organism evidence="1 2">
    <name type="scientific">phage Lak_Megaphage_RVC_JS4_GC31</name>
    <dbReference type="NCBI Taxonomy" id="3109228"/>
    <lineage>
        <taxon>Viruses</taxon>
        <taxon>Duplodnaviria</taxon>
        <taxon>Heunggongvirae</taxon>
        <taxon>Uroviricota</taxon>
        <taxon>Caudoviricetes</taxon>
        <taxon>Caudoviricetes code 15 clade</taxon>
    </lineage>
</organism>
<proteinExistence type="predicted"/>
<protein>
    <submittedName>
        <fullName evidence="1">Uncharacterized protein</fullName>
    </submittedName>
</protein>
<accession>A0ABZ0Z4M5</accession>
<sequence>MSRINTSKMLSNDGYFSSVDYGSDFGQQTMSVSPLVSDQYDYAMTDDIVLLNERNDTQQKLYDIWIVSPYVKQFTPIIISEDPLVYNIPKIPKEDISKIFYYMKNKLQEVKVLSAYEMVIAINEFFDFNYDYVVKKVLSPKIKAEILADYYNNGMKDRMDNNVAEKLF</sequence>
<dbReference type="EMBL" id="OR769222">
    <property type="protein sequence ID" value="WQJ53110.1"/>
    <property type="molecule type" value="Genomic_DNA"/>
</dbReference>
<keyword evidence="2" id="KW-1185">Reference proteome</keyword>
<dbReference type="Proteomes" id="UP001349343">
    <property type="component" value="Segment"/>
</dbReference>
<evidence type="ECO:0000313" key="2">
    <source>
        <dbReference type="Proteomes" id="UP001349343"/>
    </source>
</evidence>